<sequence>MEDLCIDLKDFASDLSSIRKQLIKSSRVEIDCDQCEEEIHFDNLRSLLQSHYDEINYIQLTNLGGKFELEILGYLPVSLQQIHCYMDSDLSSDHRLEDQKFPNLFEFRQLRALTLSGFNLGENSLKGIEELKNLFFLDLTESRVPVPELERLNKIKKLRHLYLSSCDLQDKSLINILSTNKNLQALDINSNPEITDRSMEQLCVLPDVRILNVMNLPLITDYYIEEMRAVTALNCQNCPRISEPGLIKLLGLSENLRYLDVRKCRVSNELLEAALEVVKSRRSKKSLEISVDRPLKDNFIKLKCSPSLLKITDGTEIE</sequence>
<dbReference type="Gene3D" id="3.80.10.10">
    <property type="entry name" value="Ribonuclease Inhibitor"/>
    <property type="match status" value="1"/>
</dbReference>
<dbReference type="SUPFAM" id="SSF52047">
    <property type="entry name" value="RNI-like"/>
    <property type="match status" value="1"/>
</dbReference>
<evidence type="ECO:0000313" key="1">
    <source>
        <dbReference type="Proteomes" id="UP000694866"/>
    </source>
</evidence>
<dbReference type="SMART" id="SM00367">
    <property type="entry name" value="LRR_CC"/>
    <property type="match status" value="3"/>
</dbReference>
<proteinExistence type="predicted"/>
<dbReference type="OrthoDB" id="7695643at2759"/>
<dbReference type="InterPro" id="IPR001611">
    <property type="entry name" value="Leu-rich_rpt"/>
</dbReference>
<dbReference type="GeneID" id="105274091"/>
<protein>
    <submittedName>
        <fullName evidence="2">Uncharacterized protein</fullName>
    </submittedName>
</protein>
<evidence type="ECO:0000313" key="2">
    <source>
        <dbReference type="RefSeq" id="XP_011315238.1"/>
    </source>
</evidence>
<dbReference type="InterPro" id="IPR032675">
    <property type="entry name" value="LRR_dom_sf"/>
</dbReference>
<organism evidence="1 2">
    <name type="scientific">Fopius arisanus</name>
    <dbReference type="NCBI Taxonomy" id="64838"/>
    <lineage>
        <taxon>Eukaryota</taxon>
        <taxon>Metazoa</taxon>
        <taxon>Ecdysozoa</taxon>
        <taxon>Arthropoda</taxon>
        <taxon>Hexapoda</taxon>
        <taxon>Insecta</taxon>
        <taxon>Pterygota</taxon>
        <taxon>Neoptera</taxon>
        <taxon>Endopterygota</taxon>
        <taxon>Hymenoptera</taxon>
        <taxon>Apocrita</taxon>
        <taxon>Ichneumonoidea</taxon>
        <taxon>Braconidae</taxon>
        <taxon>Opiinae</taxon>
        <taxon>Fopius</taxon>
    </lineage>
</organism>
<dbReference type="GO" id="GO:0019005">
    <property type="term" value="C:SCF ubiquitin ligase complex"/>
    <property type="evidence" value="ECO:0007669"/>
    <property type="project" value="TreeGrafter"/>
</dbReference>
<dbReference type="InterPro" id="IPR006553">
    <property type="entry name" value="Leu-rich_rpt_Cys-con_subtyp"/>
</dbReference>
<dbReference type="Proteomes" id="UP000694866">
    <property type="component" value="Unplaced"/>
</dbReference>
<dbReference type="AlphaFoldDB" id="A0A9R1TUG2"/>
<dbReference type="RefSeq" id="XP_011315238.1">
    <property type="nucleotide sequence ID" value="XM_011316936.1"/>
</dbReference>
<dbReference type="KEGG" id="fas:105274091"/>
<keyword evidence="1" id="KW-1185">Reference proteome</keyword>
<gene>
    <name evidence="2" type="primary">LOC105274091</name>
</gene>
<dbReference type="GO" id="GO:0031146">
    <property type="term" value="P:SCF-dependent proteasomal ubiquitin-dependent protein catabolic process"/>
    <property type="evidence" value="ECO:0007669"/>
    <property type="project" value="TreeGrafter"/>
</dbReference>
<reference evidence="2" key="1">
    <citation type="submission" date="2025-08" db="UniProtKB">
        <authorList>
            <consortium name="RefSeq"/>
        </authorList>
    </citation>
    <scope>IDENTIFICATION</scope>
    <source>
        <strain evidence="2">USDA-PBARC FA_bdor</strain>
        <tissue evidence="2">Whole organism</tissue>
    </source>
</reference>
<dbReference type="PANTHER" id="PTHR13318">
    <property type="entry name" value="PARTNER OF PAIRED, ISOFORM B-RELATED"/>
    <property type="match status" value="1"/>
</dbReference>
<accession>A0A9R1TUG2</accession>
<dbReference type="Pfam" id="PF13516">
    <property type="entry name" value="LRR_6"/>
    <property type="match status" value="2"/>
</dbReference>
<name>A0A9R1TUG2_9HYME</name>